<gene>
    <name evidence="3" type="ORF">ACFSR2_11850</name>
</gene>
<evidence type="ECO:0000259" key="2">
    <source>
        <dbReference type="Pfam" id="PF08327"/>
    </source>
</evidence>
<reference evidence="4" key="1">
    <citation type="journal article" date="2019" name="Int. J. Syst. Evol. Microbiol.">
        <title>The Global Catalogue of Microorganisms (GCM) 10K type strain sequencing project: providing services to taxonomists for standard genome sequencing and annotation.</title>
        <authorList>
            <consortium name="The Broad Institute Genomics Platform"/>
            <consortium name="The Broad Institute Genome Sequencing Center for Infectious Disease"/>
            <person name="Wu L."/>
            <person name="Ma J."/>
        </authorList>
    </citation>
    <scope>NUCLEOTIDE SEQUENCE [LARGE SCALE GENOMIC DNA]</scope>
    <source>
        <strain evidence="4">KCTC 52344</strain>
    </source>
</reference>
<dbReference type="Gene3D" id="3.30.530.20">
    <property type="match status" value="1"/>
</dbReference>
<dbReference type="InterPro" id="IPR013538">
    <property type="entry name" value="ASHA1/2-like_C"/>
</dbReference>
<comment type="similarity">
    <text evidence="1">Belongs to the AHA1 family.</text>
</comment>
<dbReference type="EMBL" id="JBHULC010000011">
    <property type="protein sequence ID" value="MFD2521579.1"/>
    <property type="molecule type" value="Genomic_DNA"/>
</dbReference>
<organism evidence="3 4">
    <name type="scientific">Emticicia soli</name>
    <dbReference type="NCBI Taxonomy" id="2027878"/>
    <lineage>
        <taxon>Bacteria</taxon>
        <taxon>Pseudomonadati</taxon>
        <taxon>Bacteroidota</taxon>
        <taxon>Cytophagia</taxon>
        <taxon>Cytophagales</taxon>
        <taxon>Leadbetterellaceae</taxon>
        <taxon>Emticicia</taxon>
    </lineage>
</organism>
<accession>A0ABW5J6B8</accession>
<dbReference type="SUPFAM" id="SSF55961">
    <property type="entry name" value="Bet v1-like"/>
    <property type="match status" value="1"/>
</dbReference>
<keyword evidence="4" id="KW-1185">Reference proteome</keyword>
<proteinExistence type="inferred from homology"/>
<dbReference type="Pfam" id="PF08327">
    <property type="entry name" value="AHSA1"/>
    <property type="match status" value="1"/>
</dbReference>
<name>A0ABW5J6B8_9BACT</name>
<comment type="caution">
    <text evidence="3">The sequence shown here is derived from an EMBL/GenBank/DDBJ whole genome shotgun (WGS) entry which is preliminary data.</text>
</comment>
<evidence type="ECO:0000313" key="4">
    <source>
        <dbReference type="Proteomes" id="UP001597510"/>
    </source>
</evidence>
<evidence type="ECO:0000313" key="3">
    <source>
        <dbReference type="EMBL" id="MFD2521579.1"/>
    </source>
</evidence>
<protein>
    <submittedName>
        <fullName evidence="3">SRPBCC domain-containing protein</fullName>
    </submittedName>
</protein>
<dbReference type="InterPro" id="IPR023393">
    <property type="entry name" value="START-like_dom_sf"/>
</dbReference>
<dbReference type="Proteomes" id="UP001597510">
    <property type="component" value="Unassembled WGS sequence"/>
</dbReference>
<feature type="domain" description="Activator of Hsp90 ATPase homologue 1/2-like C-terminal" evidence="2">
    <location>
        <begin position="28"/>
        <end position="155"/>
    </location>
</feature>
<dbReference type="RefSeq" id="WP_379977098.1">
    <property type="nucleotide sequence ID" value="NZ_JBHULC010000011.1"/>
</dbReference>
<sequence length="159" mass="18041">MNQQSLIHDQMITDMKEFIVRRKTVLRATPAEVWDALTNPEKTKKYFFHCKVFSDWEVGSTITFVGRIFLIKKIEMKGTILAIEPGKLLKYSLDNASTKDGSSSFSVVTDTLTFEDGKTTLVITDDVGEGQGAEERYKKSQKGWTKIIKGLRKVINKNT</sequence>
<evidence type="ECO:0000256" key="1">
    <source>
        <dbReference type="ARBA" id="ARBA00006817"/>
    </source>
</evidence>